<comment type="caution">
    <text evidence="1">The sequence shown here is derived from an EMBL/GenBank/DDBJ whole genome shotgun (WGS) entry which is preliminary data.</text>
</comment>
<organism evidence="1 2">
    <name type="scientific">Candidatus Ligilactobacillus excrementigallinarum</name>
    <dbReference type="NCBI Taxonomy" id="2838641"/>
    <lineage>
        <taxon>Bacteria</taxon>
        <taxon>Bacillati</taxon>
        <taxon>Bacillota</taxon>
        <taxon>Bacilli</taxon>
        <taxon>Lactobacillales</taxon>
        <taxon>Lactobacillaceae</taxon>
        <taxon>Ligilactobacillus</taxon>
    </lineage>
</organism>
<protein>
    <submittedName>
        <fullName evidence="1">Uncharacterized protein</fullName>
    </submittedName>
</protein>
<dbReference type="Proteomes" id="UP000823963">
    <property type="component" value="Unassembled WGS sequence"/>
</dbReference>
<dbReference type="AlphaFoldDB" id="A0A9D1UWF4"/>
<name>A0A9D1UWF4_9LACO</name>
<dbReference type="EMBL" id="DXFP01000021">
    <property type="protein sequence ID" value="HIX01654.1"/>
    <property type="molecule type" value="Genomic_DNA"/>
</dbReference>
<reference evidence="1" key="2">
    <citation type="submission" date="2021-04" db="EMBL/GenBank/DDBJ databases">
        <authorList>
            <person name="Gilroy R."/>
        </authorList>
    </citation>
    <scope>NUCLEOTIDE SEQUENCE</scope>
    <source>
        <strain evidence="1">6627</strain>
    </source>
</reference>
<accession>A0A9D1UWF4</accession>
<reference evidence="1" key="1">
    <citation type="journal article" date="2021" name="PeerJ">
        <title>Extensive microbial diversity within the chicken gut microbiome revealed by metagenomics and culture.</title>
        <authorList>
            <person name="Gilroy R."/>
            <person name="Ravi A."/>
            <person name="Getino M."/>
            <person name="Pursley I."/>
            <person name="Horton D.L."/>
            <person name="Alikhan N.F."/>
            <person name="Baker D."/>
            <person name="Gharbi K."/>
            <person name="Hall N."/>
            <person name="Watson M."/>
            <person name="Adriaenssens E.M."/>
            <person name="Foster-Nyarko E."/>
            <person name="Jarju S."/>
            <person name="Secka A."/>
            <person name="Antonio M."/>
            <person name="Oren A."/>
            <person name="Chaudhuri R.R."/>
            <person name="La Ragione R."/>
            <person name="Hildebrand F."/>
            <person name="Pallen M.J."/>
        </authorList>
    </citation>
    <scope>NUCLEOTIDE SEQUENCE</scope>
    <source>
        <strain evidence="1">6627</strain>
    </source>
</reference>
<evidence type="ECO:0000313" key="2">
    <source>
        <dbReference type="Proteomes" id="UP000823963"/>
    </source>
</evidence>
<proteinExistence type="predicted"/>
<evidence type="ECO:0000313" key="1">
    <source>
        <dbReference type="EMBL" id="HIX01654.1"/>
    </source>
</evidence>
<sequence>MFNMIPNDYPEVLAKLNWLKANGYPDATEEGVLRDTIISGTQDLFNEALEESYWTVLWDVEDEKMWVRGAMSERLGEIVPRHDFKTFEEDFKQDPYKFWENLGVQVRSIVGSE</sequence>
<gene>
    <name evidence="1" type="ORF">H9861_02750</name>
</gene>